<keyword evidence="4 6" id="KW-1133">Transmembrane helix</keyword>
<comment type="caution">
    <text evidence="8">The sequence shown here is derived from an EMBL/GenBank/DDBJ whole genome shotgun (WGS) entry which is preliminary data.</text>
</comment>
<feature type="transmembrane region" description="Helical" evidence="6">
    <location>
        <begin position="327"/>
        <end position="344"/>
    </location>
</feature>
<keyword evidence="5 6" id="KW-0472">Membrane</keyword>
<dbReference type="Pfam" id="PF06271">
    <property type="entry name" value="RDD"/>
    <property type="match status" value="1"/>
</dbReference>
<gene>
    <name evidence="8" type="ORF">HHU12_25765</name>
</gene>
<evidence type="ECO:0000259" key="7">
    <source>
        <dbReference type="Pfam" id="PF06271"/>
    </source>
</evidence>
<evidence type="ECO:0000256" key="2">
    <source>
        <dbReference type="ARBA" id="ARBA00022475"/>
    </source>
</evidence>
<dbReference type="InterPro" id="IPR010432">
    <property type="entry name" value="RDD"/>
</dbReference>
<accession>A0A7X9XC94</accession>
<comment type="subcellular location">
    <subcellularLocation>
        <location evidence="1">Cell membrane</location>
        <topology evidence="1">Multi-pass membrane protein</topology>
    </subcellularLocation>
</comment>
<evidence type="ECO:0000256" key="4">
    <source>
        <dbReference type="ARBA" id="ARBA00022989"/>
    </source>
</evidence>
<dbReference type="GO" id="GO:0005886">
    <property type="term" value="C:plasma membrane"/>
    <property type="evidence" value="ECO:0007669"/>
    <property type="project" value="UniProtKB-SubCell"/>
</dbReference>
<dbReference type="EMBL" id="JABANE010000096">
    <property type="protein sequence ID" value="NME71399.1"/>
    <property type="molecule type" value="Genomic_DNA"/>
</dbReference>
<reference evidence="8 9" key="1">
    <citation type="submission" date="2020-04" db="EMBL/GenBank/DDBJ databases">
        <title>Flammeovirga sp. SR4, a novel species isolated from seawater.</title>
        <authorList>
            <person name="Wang X."/>
        </authorList>
    </citation>
    <scope>NUCLEOTIDE SEQUENCE [LARGE SCALE GENOMIC DNA]</scope>
    <source>
        <strain evidence="8 9">ATCC 23126</strain>
    </source>
</reference>
<feature type="transmembrane region" description="Helical" evidence="6">
    <location>
        <begin position="186"/>
        <end position="208"/>
    </location>
</feature>
<proteinExistence type="predicted"/>
<evidence type="ECO:0000256" key="5">
    <source>
        <dbReference type="ARBA" id="ARBA00023136"/>
    </source>
</evidence>
<dbReference type="RefSeq" id="WP_169659614.1">
    <property type="nucleotide sequence ID" value="NZ_JABANE010000096.1"/>
</dbReference>
<evidence type="ECO:0000256" key="6">
    <source>
        <dbReference type="SAM" id="Phobius"/>
    </source>
</evidence>
<feature type="transmembrane region" description="Helical" evidence="6">
    <location>
        <begin position="302"/>
        <end position="321"/>
    </location>
</feature>
<dbReference type="AlphaFoldDB" id="A0A7X9XC94"/>
<feature type="transmembrane region" description="Helical" evidence="6">
    <location>
        <begin position="270"/>
        <end position="290"/>
    </location>
</feature>
<sequence>MEANNCPRCRTTYAHGAKFCQECGYNLEHELAGHQENYEYQENYNSSANNSNGGLSSISLTKESYTEEEEVETPQNEIDWVALKAPFGDRFLAFVLDKLITLLIGIPSLVFFYLGFDKLIHTYHSNEHYPFFFLAVVFLLAPLFYSLLKDGMGIGQSIGKKKCGLMVIDVYTQRPCSVGQSFRRNIVFIVLNILPGVGPFVELLLIIITENGQRLGDEGANTQVVKAESFKFEKEKREEQKSKAVISKEYGVLSSEDDMTYQTPENSDKLIFIFVGTALLIGLIHGGLRLAEVDPREGIGNILNIGAIILQNVSLLLLSFGIRRKPFRTIGIGVSLIIIIYNFYNISKYMI</sequence>
<dbReference type="InterPro" id="IPR051791">
    <property type="entry name" value="Pra-immunoreactive"/>
</dbReference>
<dbReference type="PANTHER" id="PTHR36115">
    <property type="entry name" value="PROLINE-RICH ANTIGEN HOMOLOG-RELATED"/>
    <property type="match status" value="1"/>
</dbReference>
<evidence type="ECO:0000256" key="1">
    <source>
        <dbReference type="ARBA" id="ARBA00004651"/>
    </source>
</evidence>
<keyword evidence="3 6" id="KW-0812">Transmembrane</keyword>
<evidence type="ECO:0000256" key="3">
    <source>
        <dbReference type="ARBA" id="ARBA00022692"/>
    </source>
</evidence>
<evidence type="ECO:0000313" key="9">
    <source>
        <dbReference type="Proteomes" id="UP000576082"/>
    </source>
</evidence>
<feature type="transmembrane region" description="Helical" evidence="6">
    <location>
        <begin position="128"/>
        <end position="148"/>
    </location>
</feature>
<keyword evidence="2" id="KW-1003">Cell membrane</keyword>
<name>A0A7X9XC94_9BACT</name>
<protein>
    <recommendedName>
        <fullName evidence="7">RDD domain-containing protein</fullName>
    </recommendedName>
</protein>
<keyword evidence="9" id="KW-1185">Reference proteome</keyword>
<organism evidence="8 9">
    <name type="scientific">Flammeovirga aprica JL-4</name>
    <dbReference type="NCBI Taxonomy" id="694437"/>
    <lineage>
        <taxon>Bacteria</taxon>
        <taxon>Pseudomonadati</taxon>
        <taxon>Bacteroidota</taxon>
        <taxon>Cytophagia</taxon>
        <taxon>Cytophagales</taxon>
        <taxon>Flammeovirgaceae</taxon>
        <taxon>Flammeovirga</taxon>
    </lineage>
</organism>
<evidence type="ECO:0000313" key="8">
    <source>
        <dbReference type="EMBL" id="NME71399.1"/>
    </source>
</evidence>
<feature type="transmembrane region" description="Helical" evidence="6">
    <location>
        <begin position="91"/>
        <end position="116"/>
    </location>
</feature>
<dbReference type="Proteomes" id="UP000576082">
    <property type="component" value="Unassembled WGS sequence"/>
</dbReference>
<feature type="domain" description="RDD" evidence="7">
    <location>
        <begin position="85"/>
        <end position="218"/>
    </location>
</feature>